<dbReference type="Proteomes" id="UP000002051">
    <property type="component" value="Chromosome 8"/>
</dbReference>
<feature type="repeat" description="PPR" evidence="3">
    <location>
        <begin position="276"/>
        <end position="310"/>
    </location>
</feature>
<dbReference type="PANTHER" id="PTHR47926:SF386">
    <property type="entry name" value="PENTATRICOPEPTIDE REPEAT-CONTAINING PROTEIN"/>
    <property type="match status" value="1"/>
</dbReference>
<dbReference type="Pfam" id="PF13962">
    <property type="entry name" value="PGG"/>
    <property type="match status" value="1"/>
</dbReference>
<sequence>MQILPQFTTDNTLLPVHLENHTKHHSLPNPQCMACLPVTPKTQLLTTHSYSNPPILNHTPKHNFFPTTNTTLHHQISFLCKNLKLQEAISTLSQLPQHTPIGPDIYGELLQGCVYARDLSLGLQIHAHLIKKGSSYSTNEFVESKLVILYAKCNLTRVAVHFFRNVVKNQNLFSYAAIVGLQARNGLYKEALLSYVEMMEKGFCPDNFVVPNGLKACGGLRWIGFGRGIHGFVVKMGNEFDGCVYVATSLVDMYGKCGVLEDAEKVFDEMPNRKRNDVVWNSMIVGYVQNGMNVEAVGLFEKMRFEGGVEPSEVSLSGFFSACANLEAVEEGKQGHALVILMGFELNYVLGSSIMNFYSKVGLIEEVELVFRSMAVLKDEVTWNLMISSYVQFGMFEKALEMCHWMREEENLRFDCVTLSSLLALAADTRDVKLGKKLHGFCIRNEFYSDMAVLSGVLDMYAKCGIMDCARGVFHFAGKKKDIVLWNTMLAACAEKGLSGEALKLFFQMQMESVPPNVVSWNSLIFGFFRNGQVVEAQDMFSEMQLSGVTPNLITWTTMISGLAQNGLGYEASRVFQQMQGAGMRPNSISITSALSACTNMALLNYGRSIHGYVMRNFMSFSLQITTSIIDMYAKCGNLDDAKFVFIICSTKELPVYNAMISAYASHGKSAEALALFQELVKQGIMPDHITFTSVLSACSHGRLLKEGLELFKYMVCELQMKPSEKHYGCLVKLLTNDGQLDEALRIILTMPSPPDAHILGSLLAACGQNHETELANYIAKWLLKVEPNNPGNYVALSNVYAALGKWDEVSNIRGFMKEKGLKKIPGCSWIEVGQELNVFIASDKSHPEKEEIYKILDLLGFEMYYAKSNPHPIILSARLTKVSIALYGFQAVSNLQQWVSRRFPLRVLQSPVDIVLNLPRILPDVACSSFPPYIVGNFIISVTLAIVLLITIAGGLYAYVNFGLIANVGKSYLRAGEITQQNGRKACLAKGLRLGSMHRVLFLSWDLLVSFTVIIVLKNVANDGVALTTMLNVSYLRSEEHEPGMLIYYQYQQANFSCQRGAISKMNPTNLHKLKVAAEDGRIDLLYEVIEVDPSILENIDSIQFVETPLHIAAFKGHLRFAIEIMNLKPSFALKLNPQGFSPTHVAIQQNHKRMVFSFVGMNNNLVRVKGREGWTPPHFASHNEEVDLLAKFLVACPDSIEDVTVRGETALHIALKNNKFKALDLLVCFLKRNRKRDARKLEYRTLNQKDEDDNTILHISALCNEPKVVRMLTKMTRINMNTKNLENKTALDMAVNVEIKNILRNAGAKPSSQVTDAPTLEQRLSRTQIIHKVLTYINRIRNDVLEEQRNTWMIVATLVATAMYQSALTPVGGVYQVNASDNNVNITSSNSTMSTPRNAGKSILSGEYFLIFLFLNMLPFFMSTIAVVILIPTGFMCSLLATPVVSFIGCYLFSMSRISPTHTSSMISYIVMNLLEFVAVIGFIFMVCSILHEHIARNLRRP</sequence>
<dbReference type="InterPro" id="IPR002885">
    <property type="entry name" value="PPR_rpt"/>
</dbReference>
<gene>
    <name evidence="6" type="ordered locus">MTR_8g066670</name>
</gene>
<evidence type="ECO:0000313" key="7">
    <source>
        <dbReference type="EnsemblPlants" id="AET03258"/>
    </source>
</evidence>
<comment type="subcellular location">
    <subcellularLocation>
        <location evidence="1">Cell membrane</location>
        <topology evidence="1">Peripheral membrane protein</topology>
        <orientation evidence="1">Cytoplasmic side</orientation>
    </subcellularLocation>
</comment>
<dbReference type="InterPro" id="IPR046960">
    <property type="entry name" value="PPR_At4g14850-like_plant"/>
</dbReference>
<reference evidence="7" key="3">
    <citation type="submission" date="2015-04" db="UniProtKB">
        <authorList>
            <consortium name="EnsemblPlants"/>
        </authorList>
    </citation>
    <scope>IDENTIFICATION</scope>
    <source>
        <strain evidence="7">cv. Jemalong A17</strain>
    </source>
</reference>
<dbReference type="SMART" id="SM00248">
    <property type="entry name" value="ANK"/>
    <property type="match status" value="5"/>
</dbReference>
<dbReference type="GO" id="GO:0003723">
    <property type="term" value="F:RNA binding"/>
    <property type="evidence" value="ECO:0000318"/>
    <property type="project" value="GO_Central"/>
</dbReference>
<keyword evidence="4" id="KW-1133">Transmembrane helix</keyword>
<dbReference type="FunFam" id="1.25.40.10:FF:000090">
    <property type="entry name" value="Pentatricopeptide repeat-containing protein, chloroplastic"/>
    <property type="match status" value="1"/>
</dbReference>
<feature type="transmembrane region" description="Helical" evidence="4">
    <location>
        <begin position="1001"/>
        <end position="1018"/>
    </location>
</feature>
<evidence type="ECO:0000256" key="1">
    <source>
        <dbReference type="ARBA" id="ARBA00004413"/>
    </source>
</evidence>
<accession>A0A0C3Y1W5</accession>
<evidence type="ECO:0000256" key="3">
    <source>
        <dbReference type="PROSITE-ProRule" id="PRU00708"/>
    </source>
</evidence>
<evidence type="ECO:0000256" key="4">
    <source>
        <dbReference type="SAM" id="Phobius"/>
    </source>
</evidence>
<dbReference type="NCBIfam" id="TIGR00756">
    <property type="entry name" value="PPR"/>
    <property type="match status" value="7"/>
</dbReference>
<feature type="repeat" description="PPR" evidence="3">
    <location>
        <begin position="482"/>
        <end position="516"/>
    </location>
</feature>
<accession>G7LH09</accession>
<dbReference type="EMBL" id="CM001224">
    <property type="protein sequence ID" value="AET03258.2"/>
    <property type="molecule type" value="Genomic_DNA"/>
</dbReference>
<dbReference type="FunFam" id="1.25.40.10:FF:000682">
    <property type="entry name" value="Pentatricopeptide repeat-containing protein At3g16610"/>
    <property type="match status" value="1"/>
</dbReference>
<reference evidence="6 8" key="1">
    <citation type="journal article" date="2011" name="Nature">
        <title>The Medicago genome provides insight into the evolution of rhizobial symbioses.</title>
        <authorList>
            <person name="Young N.D."/>
            <person name="Debelle F."/>
            <person name="Oldroyd G.E."/>
            <person name="Geurts R."/>
            <person name="Cannon S.B."/>
            <person name="Udvardi M.K."/>
            <person name="Benedito V.A."/>
            <person name="Mayer K.F."/>
            <person name="Gouzy J."/>
            <person name="Schoof H."/>
            <person name="Van de Peer Y."/>
            <person name="Proost S."/>
            <person name="Cook D.R."/>
            <person name="Meyers B.C."/>
            <person name="Spannagl M."/>
            <person name="Cheung F."/>
            <person name="De Mita S."/>
            <person name="Krishnakumar V."/>
            <person name="Gundlach H."/>
            <person name="Zhou S."/>
            <person name="Mudge J."/>
            <person name="Bharti A.K."/>
            <person name="Murray J.D."/>
            <person name="Naoumkina M.A."/>
            <person name="Rosen B."/>
            <person name="Silverstein K.A."/>
            <person name="Tang H."/>
            <person name="Rombauts S."/>
            <person name="Zhao P.X."/>
            <person name="Zhou P."/>
            <person name="Barbe V."/>
            <person name="Bardou P."/>
            <person name="Bechner M."/>
            <person name="Bellec A."/>
            <person name="Berger A."/>
            <person name="Berges H."/>
            <person name="Bidwell S."/>
            <person name="Bisseling T."/>
            <person name="Choisne N."/>
            <person name="Couloux A."/>
            <person name="Denny R."/>
            <person name="Deshpande S."/>
            <person name="Dai X."/>
            <person name="Doyle J.J."/>
            <person name="Dudez A.M."/>
            <person name="Farmer A.D."/>
            <person name="Fouteau S."/>
            <person name="Franken C."/>
            <person name="Gibelin C."/>
            <person name="Gish J."/>
            <person name="Goldstein S."/>
            <person name="Gonzalez A.J."/>
            <person name="Green P.J."/>
            <person name="Hallab A."/>
            <person name="Hartog M."/>
            <person name="Hua A."/>
            <person name="Humphray S.J."/>
            <person name="Jeong D.H."/>
            <person name="Jing Y."/>
            <person name="Jocker A."/>
            <person name="Kenton S.M."/>
            <person name="Kim D.J."/>
            <person name="Klee K."/>
            <person name="Lai H."/>
            <person name="Lang C."/>
            <person name="Lin S."/>
            <person name="Macmil S.L."/>
            <person name="Magdelenat G."/>
            <person name="Matthews L."/>
            <person name="McCorrison J."/>
            <person name="Monaghan E.L."/>
            <person name="Mun J.H."/>
            <person name="Najar F.Z."/>
            <person name="Nicholson C."/>
            <person name="Noirot C."/>
            <person name="O'Bleness M."/>
            <person name="Paule C.R."/>
            <person name="Poulain J."/>
            <person name="Prion F."/>
            <person name="Qin B."/>
            <person name="Qu C."/>
            <person name="Retzel E.F."/>
            <person name="Riddle C."/>
            <person name="Sallet E."/>
            <person name="Samain S."/>
            <person name="Samson N."/>
            <person name="Sanders I."/>
            <person name="Saurat O."/>
            <person name="Scarpelli C."/>
            <person name="Schiex T."/>
            <person name="Segurens B."/>
            <person name="Severin A.J."/>
            <person name="Sherrier D.J."/>
            <person name="Shi R."/>
            <person name="Sims S."/>
            <person name="Singer S.R."/>
            <person name="Sinharoy S."/>
            <person name="Sterck L."/>
            <person name="Viollet A."/>
            <person name="Wang B.B."/>
            <person name="Wang K."/>
            <person name="Wang M."/>
            <person name="Wang X."/>
            <person name="Warfsmann J."/>
            <person name="Weissenbach J."/>
            <person name="White D.D."/>
            <person name="White J.D."/>
            <person name="Wiley G.B."/>
            <person name="Wincker P."/>
            <person name="Xing Y."/>
            <person name="Yang L."/>
            <person name="Yao Z."/>
            <person name="Ying F."/>
            <person name="Zhai J."/>
            <person name="Zhou L."/>
            <person name="Zuber A."/>
            <person name="Denarie J."/>
            <person name="Dixon R.A."/>
            <person name="May G.D."/>
            <person name="Schwartz D.C."/>
            <person name="Rogers J."/>
            <person name="Quetier F."/>
            <person name="Town C.D."/>
            <person name="Roe B.A."/>
        </authorList>
    </citation>
    <scope>NUCLEOTIDE SEQUENCE [LARGE SCALE GENOMIC DNA]</scope>
    <source>
        <strain evidence="6">A17</strain>
        <strain evidence="7 8">cv. Jemalong A17</strain>
    </source>
</reference>
<name>G7LH09_MEDTR</name>
<feature type="repeat" description="PPR" evidence="3">
    <location>
        <begin position="171"/>
        <end position="205"/>
    </location>
</feature>
<feature type="repeat" description="PPR" evidence="3">
    <location>
        <begin position="517"/>
        <end position="551"/>
    </location>
</feature>
<dbReference type="InterPro" id="IPR026961">
    <property type="entry name" value="PGG_dom"/>
</dbReference>
<dbReference type="PROSITE" id="PS51375">
    <property type="entry name" value="PPR"/>
    <property type="match status" value="7"/>
</dbReference>
<organism evidence="6 8">
    <name type="scientific">Medicago truncatula</name>
    <name type="common">Barrel medic</name>
    <name type="synonym">Medicago tribuloides</name>
    <dbReference type="NCBI Taxonomy" id="3880"/>
    <lineage>
        <taxon>Eukaryota</taxon>
        <taxon>Viridiplantae</taxon>
        <taxon>Streptophyta</taxon>
        <taxon>Embryophyta</taxon>
        <taxon>Tracheophyta</taxon>
        <taxon>Spermatophyta</taxon>
        <taxon>Magnoliopsida</taxon>
        <taxon>eudicotyledons</taxon>
        <taxon>Gunneridae</taxon>
        <taxon>Pentapetalae</taxon>
        <taxon>rosids</taxon>
        <taxon>fabids</taxon>
        <taxon>Fabales</taxon>
        <taxon>Fabaceae</taxon>
        <taxon>Papilionoideae</taxon>
        <taxon>50 kb inversion clade</taxon>
        <taxon>NPAAA clade</taxon>
        <taxon>Hologalegina</taxon>
        <taxon>IRL clade</taxon>
        <taxon>Trifolieae</taxon>
        <taxon>Medicago</taxon>
    </lineage>
</organism>
<dbReference type="PaxDb" id="3880-AET03258"/>
<feature type="transmembrane region" description="Helical" evidence="4">
    <location>
        <begin position="939"/>
        <end position="961"/>
    </location>
</feature>
<dbReference type="SUPFAM" id="SSF48452">
    <property type="entry name" value="TPR-like"/>
    <property type="match status" value="1"/>
</dbReference>
<feature type="repeat" description="PPR" evidence="3">
    <location>
        <begin position="379"/>
        <end position="409"/>
    </location>
</feature>
<dbReference type="Pfam" id="PF12796">
    <property type="entry name" value="Ank_2"/>
    <property type="match status" value="1"/>
</dbReference>
<evidence type="ECO:0000313" key="6">
    <source>
        <dbReference type="EMBL" id="AET03258.2"/>
    </source>
</evidence>
<dbReference type="GO" id="GO:0009451">
    <property type="term" value="P:RNA modification"/>
    <property type="evidence" value="ECO:0000318"/>
    <property type="project" value="GO_Central"/>
</dbReference>
<dbReference type="InterPro" id="IPR046848">
    <property type="entry name" value="E_motif"/>
</dbReference>
<dbReference type="InterPro" id="IPR036770">
    <property type="entry name" value="Ankyrin_rpt-contain_sf"/>
</dbReference>
<feature type="repeat" description="PPR" evidence="3">
    <location>
        <begin position="653"/>
        <end position="687"/>
    </location>
</feature>
<dbReference type="InterPro" id="IPR011990">
    <property type="entry name" value="TPR-like_helical_dom_sf"/>
</dbReference>
<feature type="transmembrane region" description="Helical" evidence="4">
    <location>
        <begin position="1439"/>
        <end position="1456"/>
    </location>
</feature>
<dbReference type="InterPro" id="IPR002110">
    <property type="entry name" value="Ankyrin_rpt"/>
</dbReference>
<dbReference type="EnsemblPlants" id="AET03258">
    <property type="protein sequence ID" value="AET03258"/>
    <property type="gene ID" value="MTR_8g066670"/>
</dbReference>
<dbReference type="Pfam" id="PF01535">
    <property type="entry name" value="PPR"/>
    <property type="match status" value="4"/>
</dbReference>
<dbReference type="STRING" id="3880.G7LH09"/>
<evidence type="ECO:0000256" key="2">
    <source>
        <dbReference type="ARBA" id="ARBA00022737"/>
    </source>
</evidence>
<keyword evidence="8" id="KW-1185">Reference proteome</keyword>
<dbReference type="Gene3D" id="1.25.40.10">
    <property type="entry name" value="Tetratricopeptide repeat domain"/>
    <property type="match status" value="5"/>
</dbReference>
<evidence type="ECO:0000313" key="8">
    <source>
        <dbReference type="Proteomes" id="UP000002051"/>
    </source>
</evidence>
<reference evidence="6 8" key="2">
    <citation type="journal article" date="2014" name="BMC Genomics">
        <title>An improved genome release (version Mt4.0) for the model legume Medicago truncatula.</title>
        <authorList>
            <person name="Tang H."/>
            <person name="Krishnakumar V."/>
            <person name="Bidwell S."/>
            <person name="Rosen B."/>
            <person name="Chan A."/>
            <person name="Zhou S."/>
            <person name="Gentzbittel L."/>
            <person name="Childs K.L."/>
            <person name="Yandell M."/>
            <person name="Gundlach H."/>
            <person name="Mayer K.F."/>
            <person name="Schwartz D.C."/>
            <person name="Town C.D."/>
        </authorList>
    </citation>
    <scope>GENOME REANNOTATION</scope>
    <source>
        <strain evidence="7 8">cv. Jemalong A17</strain>
    </source>
</reference>
<dbReference type="Pfam" id="PF20431">
    <property type="entry name" value="E_motif"/>
    <property type="match status" value="1"/>
</dbReference>
<dbReference type="GO" id="GO:0005886">
    <property type="term" value="C:plasma membrane"/>
    <property type="evidence" value="ECO:0007669"/>
    <property type="project" value="UniProtKB-SubCell"/>
</dbReference>
<dbReference type="HOGENOM" id="CLU_248535_0_0_1"/>
<protein>
    <submittedName>
        <fullName evidence="6">Chlororespiratory reduction protein, putative</fullName>
    </submittedName>
</protein>
<feature type="transmembrane region" description="Helical" evidence="4">
    <location>
        <begin position="1410"/>
        <end position="1432"/>
    </location>
</feature>
<dbReference type="SUPFAM" id="SSF48403">
    <property type="entry name" value="Ankyrin repeat"/>
    <property type="match status" value="1"/>
</dbReference>
<feature type="domain" description="PGG" evidence="5">
    <location>
        <begin position="1346"/>
        <end position="1435"/>
    </location>
</feature>
<dbReference type="Pfam" id="PF13041">
    <property type="entry name" value="PPR_2"/>
    <property type="match status" value="3"/>
</dbReference>
<proteinExistence type="predicted"/>
<feature type="repeat" description="PPR" evidence="3">
    <location>
        <begin position="552"/>
        <end position="586"/>
    </location>
</feature>
<evidence type="ECO:0000259" key="5">
    <source>
        <dbReference type="Pfam" id="PF13962"/>
    </source>
</evidence>
<keyword evidence="2" id="KW-0677">Repeat</keyword>
<dbReference type="PANTHER" id="PTHR47926">
    <property type="entry name" value="PENTATRICOPEPTIDE REPEAT-CONTAINING PROTEIN"/>
    <property type="match status" value="1"/>
</dbReference>
<keyword evidence="4" id="KW-0812">Transmembrane</keyword>
<dbReference type="eggNOG" id="KOG4197">
    <property type="taxonomic scope" value="Eukaryota"/>
</dbReference>
<dbReference type="Gene3D" id="1.25.40.20">
    <property type="entry name" value="Ankyrin repeat-containing domain"/>
    <property type="match status" value="1"/>
</dbReference>
<feature type="transmembrane region" description="Helical" evidence="4">
    <location>
        <begin position="1468"/>
        <end position="1493"/>
    </location>
</feature>
<keyword evidence="4" id="KW-0472">Membrane</keyword>